<dbReference type="EMBL" id="LZRT01000095">
    <property type="protein sequence ID" value="OUM85918.1"/>
    <property type="molecule type" value="Genomic_DNA"/>
</dbReference>
<feature type="transmembrane region" description="Helical" evidence="1">
    <location>
        <begin position="31"/>
        <end position="54"/>
    </location>
</feature>
<organism evidence="2 3">
    <name type="scientific">Bacillus thermozeamaize</name>
    <dbReference type="NCBI Taxonomy" id="230954"/>
    <lineage>
        <taxon>Bacteria</taxon>
        <taxon>Bacillati</taxon>
        <taxon>Bacillota</taxon>
        <taxon>Bacilli</taxon>
        <taxon>Bacillales</taxon>
        <taxon>Bacillaceae</taxon>
        <taxon>Bacillus</taxon>
    </lineage>
</organism>
<feature type="transmembrane region" description="Helical" evidence="1">
    <location>
        <begin position="5"/>
        <end position="25"/>
    </location>
</feature>
<dbReference type="AlphaFoldDB" id="A0A1Y3PLD2"/>
<gene>
    <name evidence="2" type="ORF">BAA01_15115</name>
</gene>
<keyword evidence="1" id="KW-1133">Transmembrane helix</keyword>
<evidence type="ECO:0000313" key="3">
    <source>
        <dbReference type="Proteomes" id="UP000196475"/>
    </source>
</evidence>
<reference evidence="3" key="1">
    <citation type="submission" date="2016-06" db="EMBL/GenBank/DDBJ databases">
        <authorList>
            <person name="Nascimento L."/>
            <person name="Pereira R.V."/>
            <person name="Martins L.F."/>
            <person name="Quaggio R.B."/>
            <person name="Silva A.M."/>
            <person name="Setubal J.C."/>
        </authorList>
    </citation>
    <scope>NUCLEOTIDE SEQUENCE [LARGE SCALE GENOMIC DNA]</scope>
</reference>
<sequence length="96" mass="10852">MLKPILTLIAIFLIIIHFGILYFWIVDYRQLVTPAGLATWIGSMISGILVYFAYRKFLGNQTFAVVSRRAICGSTLITIFLAVLSLVIEEIQRSMP</sequence>
<proteinExistence type="predicted"/>
<accession>A0A1Y3PLD2</accession>
<feature type="transmembrane region" description="Helical" evidence="1">
    <location>
        <begin position="66"/>
        <end position="88"/>
    </location>
</feature>
<keyword evidence="1" id="KW-0472">Membrane</keyword>
<evidence type="ECO:0000313" key="2">
    <source>
        <dbReference type="EMBL" id="OUM85918.1"/>
    </source>
</evidence>
<comment type="caution">
    <text evidence="2">The sequence shown here is derived from an EMBL/GenBank/DDBJ whole genome shotgun (WGS) entry which is preliminary data.</text>
</comment>
<evidence type="ECO:0000256" key="1">
    <source>
        <dbReference type="SAM" id="Phobius"/>
    </source>
</evidence>
<keyword evidence="1" id="KW-0812">Transmembrane</keyword>
<name>A0A1Y3PLD2_9BACI</name>
<dbReference type="Proteomes" id="UP000196475">
    <property type="component" value="Unassembled WGS sequence"/>
</dbReference>
<protein>
    <submittedName>
        <fullName evidence="2">Uncharacterized protein</fullName>
    </submittedName>
</protein>